<keyword evidence="2" id="KW-0689">Ribosomal protein</keyword>
<feature type="domain" description="Ribosomal protein eL8/eL30/eS12/Gadd45" evidence="1">
    <location>
        <begin position="18"/>
        <end position="86"/>
    </location>
</feature>
<dbReference type="Pfam" id="PF01248">
    <property type="entry name" value="Ribosomal_L7Ae"/>
    <property type="match status" value="1"/>
</dbReference>
<name>A0A537IZ18_9BACT</name>
<dbReference type="InterPro" id="IPR004038">
    <property type="entry name" value="Ribosomal_eL8/eL30/eS12/Gad45"/>
</dbReference>
<evidence type="ECO:0000313" key="2">
    <source>
        <dbReference type="EMBL" id="TMI76302.1"/>
    </source>
</evidence>
<dbReference type="AlphaFoldDB" id="A0A537IZ18"/>
<evidence type="ECO:0000259" key="1">
    <source>
        <dbReference type="Pfam" id="PF01248"/>
    </source>
</evidence>
<reference evidence="2 3" key="1">
    <citation type="journal article" date="2019" name="Nat. Microbiol.">
        <title>Mediterranean grassland soil C-N compound turnover is dependent on rainfall and depth, and is mediated by genomically divergent microorganisms.</title>
        <authorList>
            <person name="Diamond S."/>
            <person name="Andeer P.F."/>
            <person name="Li Z."/>
            <person name="Crits-Christoph A."/>
            <person name="Burstein D."/>
            <person name="Anantharaman K."/>
            <person name="Lane K.R."/>
            <person name="Thomas B.C."/>
            <person name="Pan C."/>
            <person name="Northen T.R."/>
            <person name="Banfield J.F."/>
        </authorList>
    </citation>
    <scope>NUCLEOTIDE SEQUENCE [LARGE SCALE GENOMIC DNA]</scope>
    <source>
        <strain evidence="2">NP_8</strain>
    </source>
</reference>
<keyword evidence="2" id="KW-0687">Ribonucleoprotein</keyword>
<dbReference type="Gene3D" id="3.30.1330.30">
    <property type="match status" value="1"/>
</dbReference>
<comment type="caution">
    <text evidence="2">The sequence shown here is derived from an EMBL/GenBank/DDBJ whole genome shotgun (WGS) entry which is preliminary data.</text>
</comment>
<accession>A0A537IZ18</accession>
<dbReference type="Proteomes" id="UP000318834">
    <property type="component" value="Unassembled WGS sequence"/>
</dbReference>
<dbReference type="PRINTS" id="PR00884">
    <property type="entry name" value="RIBOSOMALHS6"/>
</dbReference>
<protein>
    <submittedName>
        <fullName evidence="2">50S ribosomal protein L7Ae-like protein</fullName>
    </submittedName>
</protein>
<dbReference type="InterPro" id="IPR029064">
    <property type="entry name" value="Ribosomal_eL30-like_sf"/>
</dbReference>
<sequence length="89" mass="9137">MTQPAEAVERLRAAEFRAVGSNQTAKAIGKGRAEVVFVAKDADRRVLEGVLAAARDRGVEVVEVGSMRELGRACGIAVGASAAAILSSA</sequence>
<proteinExistence type="predicted"/>
<gene>
    <name evidence="2" type="ORF">E6H05_04230</name>
</gene>
<organism evidence="2 3">
    <name type="scientific">Candidatus Segetimicrobium genomatis</name>
    <dbReference type="NCBI Taxonomy" id="2569760"/>
    <lineage>
        <taxon>Bacteria</taxon>
        <taxon>Bacillati</taxon>
        <taxon>Candidatus Sysuimicrobiota</taxon>
        <taxon>Candidatus Sysuimicrobiia</taxon>
        <taxon>Candidatus Sysuimicrobiales</taxon>
        <taxon>Candidatus Segetimicrobiaceae</taxon>
        <taxon>Candidatus Segetimicrobium</taxon>
    </lineage>
</organism>
<evidence type="ECO:0000313" key="3">
    <source>
        <dbReference type="Proteomes" id="UP000318834"/>
    </source>
</evidence>
<dbReference type="EMBL" id="VBAP01000026">
    <property type="protein sequence ID" value="TMI76302.1"/>
    <property type="molecule type" value="Genomic_DNA"/>
</dbReference>
<dbReference type="GO" id="GO:0005840">
    <property type="term" value="C:ribosome"/>
    <property type="evidence" value="ECO:0007669"/>
    <property type="project" value="UniProtKB-KW"/>
</dbReference>
<dbReference type="SUPFAM" id="SSF55315">
    <property type="entry name" value="L30e-like"/>
    <property type="match status" value="1"/>
</dbReference>